<evidence type="ECO:0000256" key="1">
    <source>
        <dbReference type="SAM" id="MobiDB-lite"/>
    </source>
</evidence>
<feature type="compositionally biased region" description="Basic and acidic residues" evidence="1">
    <location>
        <begin position="133"/>
        <end position="147"/>
    </location>
</feature>
<dbReference type="VEuPathDB" id="GiardiaDB:SS50377_26174"/>
<dbReference type="EMBL" id="AUWU02000006">
    <property type="protein sequence ID" value="KAH0571974.1"/>
    <property type="molecule type" value="Genomic_DNA"/>
</dbReference>
<dbReference type="AlphaFoldDB" id="V6LMH5"/>
<dbReference type="EMBL" id="KI546102">
    <property type="protein sequence ID" value="EST44906.1"/>
    <property type="molecule type" value="Genomic_DNA"/>
</dbReference>
<evidence type="ECO:0000313" key="4">
    <source>
        <dbReference type="Proteomes" id="UP000018208"/>
    </source>
</evidence>
<accession>V6LMH5</accession>
<sequence>MNPKQKSKLDMLISITMSIIPNQNEEELRTNLKQLQQLCLSHTEIIVQTAEILQENRANTYYFVKQTLKTLYNEYSQQDLGVISAWFEQFPGHISLEKVILCEKAIKLKLKKEIPHFAFQRVANRINQTLRRKTMEGDSESSKEAKQRSNTQILPIQPTTNKNLKEYQYDSQIQQLLNQIK</sequence>
<feature type="compositionally biased region" description="Polar residues" evidence="1">
    <location>
        <begin position="148"/>
        <end position="157"/>
    </location>
</feature>
<keyword evidence="4" id="KW-1185">Reference proteome</keyword>
<feature type="region of interest" description="Disordered" evidence="1">
    <location>
        <begin position="132"/>
        <end position="157"/>
    </location>
</feature>
<gene>
    <name evidence="2" type="ORF">SS50377_15200</name>
    <name evidence="3" type="ORF">SS50377_26174</name>
</gene>
<reference evidence="3" key="2">
    <citation type="submission" date="2020-12" db="EMBL/GenBank/DDBJ databases">
        <title>New Spironucleus salmonicida genome in near-complete chromosomes.</title>
        <authorList>
            <person name="Xu F."/>
            <person name="Kurt Z."/>
            <person name="Jimenez-Gonzalez A."/>
            <person name="Astvaldsson A."/>
            <person name="Andersson J.O."/>
            <person name="Svard S.G."/>
        </authorList>
    </citation>
    <scope>NUCLEOTIDE SEQUENCE</scope>
    <source>
        <strain evidence="3">ATCC 50377</strain>
    </source>
</reference>
<proteinExistence type="predicted"/>
<dbReference type="Proteomes" id="UP000018208">
    <property type="component" value="Unassembled WGS sequence"/>
</dbReference>
<reference evidence="2 3" key="1">
    <citation type="journal article" date="2014" name="PLoS Genet.">
        <title>The Genome of Spironucleus salmonicida Highlights a Fish Pathogen Adapted to Fluctuating Environments.</title>
        <authorList>
            <person name="Xu F."/>
            <person name="Jerlstrom-Hultqvist J."/>
            <person name="Einarsson E."/>
            <person name="Astvaldsson A."/>
            <person name="Svard S.G."/>
            <person name="Andersson J.O."/>
        </authorList>
    </citation>
    <scope>NUCLEOTIDE SEQUENCE</scope>
    <source>
        <strain evidence="3">ATCC 50377</strain>
    </source>
</reference>
<evidence type="ECO:0000313" key="2">
    <source>
        <dbReference type="EMBL" id="EST44906.1"/>
    </source>
</evidence>
<protein>
    <submittedName>
        <fullName evidence="2">Uncharacterized protein</fullName>
    </submittedName>
</protein>
<evidence type="ECO:0000313" key="3">
    <source>
        <dbReference type="EMBL" id="KAH0571974.1"/>
    </source>
</evidence>
<name>V6LMH5_9EUKA</name>
<organism evidence="2">
    <name type="scientific">Spironucleus salmonicida</name>
    <dbReference type="NCBI Taxonomy" id="348837"/>
    <lineage>
        <taxon>Eukaryota</taxon>
        <taxon>Metamonada</taxon>
        <taxon>Diplomonadida</taxon>
        <taxon>Hexamitidae</taxon>
        <taxon>Hexamitinae</taxon>
        <taxon>Spironucleus</taxon>
    </lineage>
</organism>